<dbReference type="NCBIfam" id="TIGR00613">
    <property type="entry name" value="reco"/>
    <property type="match status" value="1"/>
</dbReference>
<protein>
    <recommendedName>
        <fullName evidence="2 5">DNA repair protein RecO</fullName>
    </recommendedName>
    <alternativeName>
        <fullName evidence="4 5">Recombination protein O</fullName>
    </alternativeName>
</protein>
<dbReference type="Proteomes" id="UP000823634">
    <property type="component" value="Unassembled WGS sequence"/>
</dbReference>
<gene>
    <name evidence="5 6" type="primary">recO</name>
    <name evidence="6" type="ORF">IAC61_03110</name>
</gene>
<dbReference type="GO" id="GO:0006310">
    <property type="term" value="P:DNA recombination"/>
    <property type="evidence" value="ECO:0007669"/>
    <property type="project" value="UniProtKB-UniRule"/>
</dbReference>
<dbReference type="InterPro" id="IPR012340">
    <property type="entry name" value="NA-bd_OB-fold"/>
</dbReference>
<dbReference type="InterPro" id="IPR037278">
    <property type="entry name" value="ARFGAP/RecO"/>
</dbReference>
<comment type="similarity">
    <text evidence="1 5">Belongs to the RecO family.</text>
</comment>
<evidence type="ECO:0000256" key="4">
    <source>
        <dbReference type="ARBA" id="ARBA00033409"/>
    </source>
</evidence>
<reference evidence="6" key="1">
    <citation type="submission" date="2020-10" db="EMBL/GenBank/DDBJ databases">
        <authorList>
            <person name="Gilroy R."/>
        </authorList>
    </citation>
    <scope>NUCLEOTIDE SEQUENCE</scope>
    <source>
        <strain evidence="6">17113</strain>
    </source>
</reference>
<keyword evidence="3 5" id="KW-0233">DNA recombination</keyword>
<dbReference type="PANTHER" id="PTHR33991">
    <property type="entry name" value="DNA REPAIR PROTEIN RECO"/>
    <property type="match status" value="1"/>
</dbReference>
<evidence type="ECO:0000256" key="2">
    <source>
        <dbReference type="ARBA" id="ARBA00021310"/>
    </source>
</evidence>
<evidence type="ECO:0000313" key="7">
    <source>
        <dbReference type="Proteomes" id="UP000823634"/>
    </source>
</evidence>
<dbReference type="GO" id="GO:0006302">
    <property type="term" value="P:double-strand break repair"/>
    <property type="evidence" value="ECO:0007669"/>
    <property type="project" value="TreeGrafter"/>
</dbReference>
<dbReference type="AlphaFoldDB" id="A0A9D9GVU9"/>
<comment type="caution">
    <text evidence="6">The sequence shown here is derived from an EMBL/GenBank/DDBJ whole genome shotgun (WGS) entry which is preliminary data.</text>
</comment>
<evidence type="ECO:0000256" key="1">
    <source>
        <dbReference type="ARBA" id="ARBA00007452"/>
    </source>
</evidence>
<comment type="function">
    <text evidence="5">Involved in DNA repair and RecF pathway recombination.</text>
</comment>
<dbReference type="EMBL" id="JADINA010000021">
    <property type="protein sequence ID" value="MBO8426292.1"/>
    <property type="molecule type" value="Genomic_DNA"/>
</dbReference>
<keyword evidence="5" id="KW-0234">DNA repair</keyword>
<proteinExistence type="inferred from homology"/>
<dbReference type="InterPro" id="IPR042242">
    <property type="entry name" value="RecO_C"/>
</dbReference>
<dbReference type="GO" id="GO:0043590">
    <property type="term" value="C:bacterial nucleoid"/>
    <property type="evidence" value="ECO:0007669"/>
    <property type="project" value="TreeGrafter"/>
</dbReference>
<dbReference type="SUPFAM" id="SSF57863">
    <property type="entry name" value="ArfGap/RecO-like zinc finger"/>
    <property type="match status" value="1"/>
</dbReference>
<dbReference type="SUPFAM" id="SSF50249">
    <property type="entry name" value="Nucleic acid-binding proteins"/>
    <property type="match status" value="1"/>
</dbReference>
<organism evidence="6 7">
    <name type="scientific">Candidatus Alloenteromonas pullistercoris</name>
    <dbReference type="NCBI Taxonomy" id="2840785"/>
    <lineage>
        <taxon>Bacteria</taxon>
        <taxon>Bacillati</taxon>
        <taxon>Bacillota</taxon>
        <taxon>Bacillota incertae sedis</taxon>
        <taxon>Candidatus Alloenteromonas</taxon>
    </lineage>
</organism>
<dbReference type="PANTHER" id="PTHR33991:SF1">
    <property type="entry name" value="DNA REPAIR PROTEIN RECO"/>
    <property type="match status" value="1"/>
</dbReference>
<evidence type="ECO:0000256" key="3">
    <source>
        <dbReference type="ARBA" id="ARBA00023172"/>
    </source>
</evidence>
<reference evidence="6" key="2">
    <citation type="journal article" date="2021" name="PeerJ">
        <title>Extensive microbial diversity within the chicken gut microbiome revealed by metagenomics and culture.</title>
        <authorList>
            <person name="Gilroy R."/>
            <person name="Ravi A."/>
            <person name="Getino M."/>
            <person name="Pursley I."/>
            <person name="Horton D.L."/>
            <person name="Alikhan N.F."/>
            <person name="Baker D."/>
            <person name="Gharbi K."/>
            <person name="Hall N."/>
            <person name="Watson M."/>
            <person name="Adriaenssens E.M."/>
            <person name="Foster-Nyarko E."/>
            <person name="Jarju S."/>
            <person name="Secka A."/>
            <person name="Antonio M."/>
            <person name="Oren A."/>
            <person name="Chaudhuri R.R."/>
            <person name="La Ragione R."/>
            <person name="Hildebrand F."/>
            <person name="Pallen M.J."/>
        </authorList>
    </citation>
    <scope>NUCLEOTIDE SEQUENCE</scope>
    <source>
        <strain evidence="6">17113</strain>
    </source>
</reference>
<sequence length="250" mass="27294">MNSDILFNPPTEGEERVKAIVLRRVAYKESDAVLTALSQSRLFSFYGKGVNRLSSKNGPSVSELCLSLFLFHRSSQGKLSLREGRVCENLAPYGDLDSLSVAMFAQEAGLRLLNEDSSESECSFAFDAILEALRSLKGGLDPYLAGIGLCSSFLSLAGLTPEVESCVRCGKRQGICAISVEDGGFVCRDCLRQADIRRPKEFLSDFQKAIRDPKCLEKAGHDRELFSLLASFLASQGGFKFKSVALLGKL</sequence>
<keyword evidence="5" id="KW-0227">DNA damage</keyword>
<accession>A0A9D9GVU9</accession>
<evidence type="ECO:0000256" key="5">
    <source>
        <dbReference type="HAMAP-Rule" id="MF_00201"/>
    </source>
</evidence>
<dbReference type="InterPro" id="IPR003717">
    <property type="entry name" value="RecO"/>
</dbReference>
<name>A0A9D9GVU9_9FIRM</name>
<dbReference type="Pfam" id="PF02565">
    <property type="entry name" value="RecO_C"/>
    <property type="match status" value="1"/>
</dbReference>
<evidence type="ECO:0000313" key="6">
    <source>
        <dbReference type="EMBL" id="MBO8426292.1"/>
    </source>
</evidence>
<dbReference type="HAMAP" id="MF_00201">
    <property type="entry name" value="RecO"/>
    <property type="match status" value="1"/>
</dbReference>
<dbReference type="Gene3D" id="1.20.1440.120">
    <property type="entry name" value="Recombination protein O, C-terminal domain"/>
    <property type="match status" value="1"/>
</dbReference>